<name>A0A3B0ZTC7_9ZZZZ</name>
<gene>
    <name evidence="1" type="ORF">MNBD_GAMMA23-431</name>
</gene>
<dbReference type="EMBL" id="UOFT01000025">
    <property type="protein sequence ID" value="VAW92460.1"/>
    <property type="molecule type" value="Genomic_DNA"/>
</dbReference>
<organism evidence="1">
    <name type="scientific">hydrothermal vent metagenome</name>
    <dbReference type="NCBI Taxonomy" id="652676"/>
    <lineage>
        <taxon>unclassified sequences</taxon>
        <taxon>metagenomes</taxon>
        <taxon>ecological metagenomes</taxon>
    </lineage>
</organism>
<proteinExistence type="predicted"/>
<evidence type="ECO:0008006" key="2">
    <source>
        <dbReference type="Google" id="ProtNLM"/>
    </source>
</evidence>
<sequence length="194" mass="22590">MQELTRDDLFSLEKYSSKRQDYRANVFEHKKNRQVALGDHATLYFEDRMTIQYQIQEMLRIEKIFEAAGINEELAAYNPLIPNGQNLKATFMIEYSDAEERQRVLETLGGVEDKVWVQVEGFDKVYAVADEDMDRNRDEKTSAVHFMRFEFSDEMIAALKSDKTLSMGIDYDGFMQNVSPIKNNAQQALINDFD</sequence>
<protein>
    <recommendedName>
        <fullName evidence="2">DUF3501 domain-containing protein</fullName>
    </recommendedName>
</protein>
<dbReference type="InterPro" id="IPR021890">
    <property type="entry name" value="DUF3501"/>
</dbReference>
<accession>A0A3B0ZTC7</accession>
<reference evidence="1" key="1">
    <citation type="submission" date="2018-06" db="EMBL/GenBank/DDBJ databases">
        <authorList>
            <person name="Zhirakovskaya E."/>
        </authorList>
    </citation>
    <scope>NUCLEOTIDE SEQUENCE</scope>
</reference>
<dbReference type="AlphaFoldDB" id="A0A3B0ZTC7"/>
<evidence type="ECO:0000313" key="1">
    <source>
        <dbReference type="EMBL" id="VAW92460.1"/>
    </source>
</evidence>
<dbReference type="Pfam" id="PF12007">
    <property type="entry name" value="DUF3501"/>
    <property type="match status" value="1"/>
</dbReference>